<name>A0A4Y2M8Y6_ARAVE</name>
<evidence type="ECO:0000313" key="3">
    <source>
        <dbReference type="Proteomes" id="UP000499080"/>
    </source>
</evidence>
<reference evidence="2 3" key="1">
    <citation type="journal article" date="2019" name="Sci. Rep.">
        <title>Orb-weaving spider Araneus ventricosus genome elucidates the spidroin gene catalogue.</title>
        <authorList>
            <person name="Kono N."/>
            <person name="Nakamura H."/>
            <person name="Ohtoshi R."/>
            <person name="Moran D.A.P."/>
            <person name="Shinohara A."/>
            <person name="Yoshida Y."/>
            <person name="Fujiwara M."/>
            <person name="Mori M."/>
            <person name="Tomita M."/>
            <person name="Arakawa K."/>
        </authorList>
    </citation>
    <scope>NUCLEOTIDE SEQUENCE [LARGE SCALE GENOMIC DNA]</scope>
</reference>
<feature type="region of interest" description="Disordered" evidence="1">
    <location>
        <begin position="78"/>
        <end position="115"/>
    </location>
</feature>
<organism evidence="2 3">
    <name type="scientific">Araneus ventricosus</name>
    <name type="common">Orbweaver spider</name>
    <name type="synonym">Epeira ventricosa</name>
    <dbReference type="NCBI Taxonomy" id="182803"/>
    <lineage>
        <taxon>Eukaryota</taxon>
        <taxon>Metazoa</taxon>
        <taxon>Ecdysozoa</taxon>
        <taxon>Arthropoda</taxon>
        <taxon>Chelicerata</taxon>
        <taxon>Arachnida</taxon>
        <taxon>Araneae</taxon>
        <taxon>Araneomorphae</taxon>
        <taxon>Entelegynae</taxon>
        <taxon>Araneoidea</taxon>
        <taxon>Araneidae</taxon>
        <taxon>Araneus</taxon>
    </lineage>
</organism>
<dbReference type="Proteomes" id="UP000499080">
    <property type="component" value="Unassembled WGS sequence"/>
</dbReference>
<protein>
    <submittedName>
        <fullName evidence="2">Uncharacterized protein</fullName>
    </submittedName>
</protein>
<dbReference type="EMBL" id="BGPR01006912">
    <property type="protein sequence ID" value="GBN22840.1"/>
    <property type="molecule type" value="Genomic_DNA"/>
</dbReference>
<proteinExistence type="predicted"/>
<evidence type="ECO:0000256" key="1">
    <source>
        <dbReference type="SAM" id="MobiDB-lite"/>
    </source>
</evidence>
<gene>
    <name evidence="2" type="ORF">AVEN_193935_1</name>
</gene>
<feature type="compositionally biased region" description="Basic and acidic residues" evidence="1">
    <location>
        <begin position="87"/>
        <end position="103"/>
    </location>
</feature>
<sequence length="115" mass="12524">MPLTRLSLWTYKPLTRLVDVGCGHLHPARLSLWTINPMGELVDVGCGHPMPRRLSVDYSAPMVAAPCEVSRGPAVFEGGRPCWQGSTEDRGDGPRPEGGRRPEAQAAPHITEDAR</sequence>
<accession>A0A4Y2M8Y6</accession>
<comment type="caution">
    <text evidence="2">The sequence shown here is derived from an EMBL/GenBank/DDBJ whole genome shotgun (WGS) entry which is preliminary data.</text>
</comment>
<evidence type="ECO:0000313" key="2">
    <source>
        <dbReference type="EMBL" id="GBN22840.1"/>
    </source>
</evidence>
<keyword evidence="3" id="KW-1185">Reference proteome</keyword>
<dbReference type="AlphaFoldDB" id="A0A4Y2M8Y6"/>